<evidence type="ECO:0000256" key="1">
    <source>
        <dbReference type="ARBA" id="ARBA00004651"/>
    </source>
</evidence>
<dbReference type="PANTHER" id="PTHR30287:SF1">
    <property type="entry name" value="INNER MEMBRANE PROTEIN"/>
    <property type="match status" value="1"/>
</dbReference>
<comment type="caution">
    <text evidence="8">The sequence shown here is derived from an EMBL/GenBank/DDBJ whole genome shotgun (WGS) entry which is preliminary data.</text>
</comment>
<comment type="subcellular location">
    <subcellularLocation>
        <location evidence="1">Cell membrane</location>
        <topology evidence="1">Multi-pass membrane protein</topology>
    </subcellularLocation>
</comment>
<feature type="domain" description="ABC3 transporter permease C-terminal" evidence="6">
    <location>
        <begin position="250"/>
        <end position="369"/>
    </location>
</feature>
<keyword evidence="5" id="KW-0472">Membrane</keyword>
<dbReference type="Pfam" id="PF12704">
    <property type="entry name" value="MacB_PCD"/>
    <property type="match status" value="1"/>
</dbReference>
<feature type="domain" description="MacB-like periplasmic core" evidence="7">
    <location>
        <begin position="14"/>
        <end position="212"/>
    </location>
</feature>
<evidence type="ECO:0000256" key="3">
    <source>
        <dbReference type="ARBA" id="ARBA00022692"/>
    </source>
</evidence>
<dbReference type="GO" id="GO:0005886">
    <property type="term" value="C:plasma membrane"/>
    <property type="evidence" value="ECO:0007669"/>
    <property type="project" value="UniProtKB-SubCell"/>
</dbReference>
<keyword evidence="3" id="KW-0812">Transmembrane</keyword>
<proteinExistence type="predicted"/>
<keyword evidence="2" id="KW-1003">Cell membrane</keyword>
<evidence type="ECO:0000313" key="9">
    <source>
        <dbReference type="Proteomes" id="UP000266389"/>
    </source>
</evidence>
<evidence type="ECO:0000256" key="4">
    <source>
        <dbReference type="ARBA" id="ARBA00022989"/>
    </source>
</evidence>
<sequence>MAWRDSRTHRRKLLLFMSSIVLGTAALVAITSLGENLQRAVSEQAKSLLGADLQFESRQKFSPAIERLIDSLGEHSREVSFSSMAYFVKSGGTRFSQIRALQGNFPYYGALTTEPEDAATSFRKGFQALVDETLMIQFGAEVGDTIKLGEAYFRIAGILKEVAGEAVVTALVGPRIYIPLETLPDTKLIQYGSRVTYKAYFKFPPEKDLVALTTLLRPILEKEQVSLTTAEARQASLGRSIDNLYRFLNLVGFISLLLGGVGVASAINVYVKQKLSTMAVLRCLGASAGQTFFIYLIQAAAMGLVGSVLGAALGFGVQFLLPSLLGDFLPIKLSLSLSPKAMLQGLGIGLGLSLAFALLPLLRIRKVSPLLVLRAAFEDSAIPKDALRWLVYALIAGCILLFSISQTASLRTGWLAGVFFALSIGAALGLLALVAQLLMRLARAFFPASWSYVWRQGLANLYRPNNQTLVLIVSLGLGTFLISTVYLSQITLLGEVALLGRGNQQPNMVMFDIQSDQKHDVENLVRAFGMPVLQTIPVVTMRLHALNGKILQQDTTISENSFLRAEFRATYRDSLLETEQLVAGRFIGKVNPEQDSVLISVSDFFAQSQGLKIGDELVFDVQGVLVKTYIGSIRRVDFRRVQPAFTLLFPDGVLNDAPQFYALVTRTPSAEVSAKVQQAVVQAFANVSIIDLALIIRTLDTILDKISLVIRFMSLFSIFTGLSVLAGAVLTSRYQRMKESVLLRTLGASKKQVTQIMVVEYVFLGSFAAISGFALALLGSWALAYFVFETVFLPSLLPLGLGFFVIVGLTVLIGILISRDVVSKPPLEVLRLEAS</sequence>
<evidence type="ECO:0000256" key="2">
    <source>
        <dbReference type="ARBA" id="ARBA00022475"/>
    </source>
</evidence>
<dbReference type="Pfam" id="PF02687">
    <property type="entry name" value="FtsX"/>
    <property type="match status" value="2"/>
</dbReference>
<evidence type="ECO:0000259" key="6">
    <source>
        <dbReference type="Pfam" id="PF02687"/>
    </source>
</evidence>
<gene>
    <name evidence="8" type="ORF">D0433_06165</name>
</gene>
<accession>A0A395M1D8</accession>
<dbReference type="AlphaFoldDB" id="A0A395M1D8"/>
<dbReference type="InterPro" id="IPR003838">
    <property type="entry name" value="ABC3_permease_C"/>
</dbReference>
<feature type="domain" description="ABC3 transporter permease C-terminal" evidence="6">
    <location>
        <begin position="712"/>
        <end position="826"/>
    </location>
</feature>
<reference evidence="8 9" key="1">
    <citation type="journal article" date="2011" name="ISME J.">
        <title>Community ecology of hot spring cyanobacterial mats: predominant populations and their functional potential.</title>
        <authorList>
            <person name="Klatt C.G."/>
            <person name="Wood J.M."/>
            <person name="Rusch D.B."/>
            <person name="Bateson M.M."/>
            <person name="Hamamura N."/>
            <person name="Heidelberg J.F."/>
            <person name="Grossman A.R."/>
            <person name="Bhaya D."/>
            <person name="Cohan F.M."/>
            <person name="Kuhl M."/>
            <person name="Bryant D.A."/>
            <person name="Ward D.M."/>
        </authorList>
    </citation>
    <scope>NUCLEOTIDE SEQUENCE [LARGE SCALE GENOMIC DNA]</scope>
    <source>
        <strain evidence="8">OS</strain>
    </source>
</reference>
<protein>
    <submittedName>
        <fullName evidence="8">ABC transporter permease</fullName>
    </submittedName>
</protein>
<keyword evidence="4" id="KW-1133">Transmembrane helix</keyword>
<dbReference type="EMBL" id="PHFL01000039">
    <property type="protein sequence ID" value="RFM24605.1"/>
    <property type="molecule type" value="Genomic_DNA"/>
</dbReference>
<dbReference type="InterPro" id="IPR038766">
    <property type="entry name" value="Membrane_comp_ABC_pdt"/>
</dbReference>
<organism evidence="8 9">
    <name type="scientific">Candidatus Thermochlorobacter aerophilus</name>
    <dbReference type="NCBI Taxonomy" id="1868324"/>
    <lineage>
        <taxon>Bacteria</taxon>
        <taxon>Pseudomonadati</taxon>
        <taxon>Chlorobiota</taxon>
        <taxon>Chlorobiia</taxon>
        <taxon>Chlorobiales</taxon>
        <taxon>Candidatus Thermochlorobacteriaceae</taxon>
        <taxon>Candidatus Thermochlorobacter</taxon>
    </lineage>
</organism>
<evidence type="ECO:0000259" key="7">
    <source>
        <dbReference type="Pfam" id="PF12704"/>
    </source>
</evidence>
<name>A0A395M1D8_9BACT</name>
<evidence type="ECO:0000313" key="8">
    <source>
        <dbReference type="EMBL" id="RFM24605.1"/>
    </source>
</evidence>
<dbReference type="PANTHER" id="PTHR30287">
    <property type="entry name" value="MEMBRANE COMPONENT OF PREDICTED ABC SUPERFAMILY METABOLITE UPTAKE TRANSPORTER"/>
    <property type="match status" value="1"/>
</dbReference>
<evidence type="ECO:0000256" key="5">
    <source>
        <dbReference type="ARBA" id="ARBA00023136"/>
    </source>
</evidence>
<dbReference type="Proteomes" id="UP000266389">
    <property type="component" value="Unassembled WGS sequence"/>
</dbReference>
<dbReference type="InterPro" id="IPR025857">
    <property type="entry name" value="MacB_PCD"/>
</dbReference>